<evidence type="ECO:0000256" key="2">
    <source>
        <dbReference type="ARBA" id="ARBA00004141"/>
    </source>
</evidence>
<dbReference type="GO" id="GO:0005886">
    <property type="term" value="C:plasma membrane"/>
    <property type="evidence" value="ECO:0007669"/>
    <property type="project" value="UniProtKB-SubCell"/>
</dbReference>
<dbReference type="STRING" id="94208.A0A2S4L9G4"/>
<dbReference type="GO" id="GO:0005385">
    <property type="term" value="F:zinc ion transmembrane transporter activity"/>
    <property type="evidence" value="ECO:0007669"/>
    <property type="project" value="TreeGrafter"/>
</dbReference>
<feature type="compositionally biased region" description="Polar residues" evidence="25">
    <location>
        <begin position="398"/>
        <end position="409"/>
    </location>
</feature>
<evidence type="ECO:0000256" key="16">
    <source>
        <dbReference type="ARBA" id="ARBA00023180"/>
    </source>
</evidence>
<evidence type="ECO:0000256" key="17">
    <source>
        <dbReference type="ARBA" id="ARBA00023277"/>
    </source>
</evidence>
<evidence type="ECO:0000256" key="27">
    <source>
        <dbReference type="SAM" id="SignalP"/>
    </source>
</evidence>
<dbReference type="GO" id="GO:0042973">
    <property type="term" value="F:glucan endo-1,3-beta-D-glucosidase activity"/>
    <property type="evidence" value="ECO:0007669"/>
    <property type="project" value="UniProtKB-EC"/>
</dbReference>
<keyword evidence="14 26" id="KW-1133">Transmembrane helix</keyword>
<feature type="region of interest" description="Disordered" evidence="25">
    <location>
        <begin position="318"/>
        <end position="440"/>
    </location>
</feature>
<keyword evidence="10" id="KW-0336">GPI-anchor</keyword>
<evidence type="ECO:0000256" key="11">
    <source>
        <dbReference type="ARBA" id="ARBA00022692"/>
    </source>
</evidence>
<evidence type="ECO:0000256" key="8">
    <source>
        <dbReference type="ARBA" id="ARBA00022512"/>
    </source>
</evidence>
<dbReference type="EC" id="3.2.1.39" evidence="6"/>
<dbReference type="Pfam" id="PF02535">
    <property type="entry name" value="Zip"/>
    <property type="match status" value="1"/>
</dbReference>
<keyword evidence="17" id="KW-0119">Carbohydrate metabolism</keyword>
<feature type="transmembrane region" description="Helical" evidence="26">
    <location>
        <begin position="795"/>
        <end position="817"/>
    </location>
</feature>
<dbReference type="GO" id="GO:0006882">
    <property type="term" value="P:intracellular zinc ion homeostasis"/>
    <property type="evidence" value="ECO:0007669"/>
    <property type="project" value="TreeGrafter"/>
</dbReference>
<feature type="transmembrane region" description="Helical" evidence="26">
    <location>
        <begin position="883"/>
        <end position="902"/>
    </location>
</feature>
<comment type="function">
    <text evidence="21">Glucanases play a role in cell expansion during growth, in cell-cell fusion during mating, and in spore release during sporulation. This enzyme may be involved in beta-glucan degradation and also function biosynthetically as a transglycosylase.</text>
</comment>
<dbReference type="OrthoDB" id="200954at2759"/>
<evidence type="ECO:0000256" key="6">
    <source>
        <dbReference type="ARBA" id="ARBA00012780"/>
    </source>
</evidence>
<protein>
    <recommendedName>
        <fullName evidence="7">Probable glucan endo-1,3-beta-glucosidase eglC</fullName>
        <ecNumber evidence="6">3.2.1.39</ecNumber>
    </recommendedName>
    <alternativeName>
        <fullName evidence="22">Endo-1,3-beta-glucanase eglC</fullName>
    </alternativeName>
    <alternativeName>
        <fullName evidence="23">Laminarinase eglC</fullName>
    </alternativeName>
</protein>
<feature type="chain" id="PRO_5015653105" description="Probable glucan endo-1,3-beta-glucosidase eglC" evidence="27">
    <location>
        <begin position="20"/>
        <end position="904"/>
    </location>
</feature>
<evidence type="ECO:0000256" key="13">
    <source>
        <dbReference type="ARBA" id="ARBA00022801"/>
    </source>
</evidence>
<keyword evidence="18" id="KW-0449">Lipoprotein</keyword>
<evidence type="ECO:0000256" key="24">
    <source>
        <dbReference type="RuleBase" id="RU004335"/>
    </source>
</evidence>
<evidence type="ECO:0000313" key="28">
    <source>
        <dbReference type="EMBL" id="POR39082.1"/>
    </source>
</evidence>
<evidence type="ECO:0000256" key="10">
    <source>
        <dbReference type="ARBA" id="ARBA00022622"/>
    </source>
</evidence>
<evidence type="ECO:0000256" key="20">
    <source>
        <dbReference type="ARBA" id="ARBA00023326"/>
    </source>
</evidence>
<evidence type="ECO:0000256" key="26">
    <source>
        <dbReference type="SAM" id="Phobius"/>
    </source>
</evidence>
<name>A0A2S4L9G4_9HYPO</name>
<dbReference type="SUPFAM" id="SSF51445">
    <property type="entry name" value="(Trans)glycosidases"/>
    <property type="match status" value="1"/>
</dbReference>
<dbReference type="Proteomes" id="UP000237481">
    <property type="component" value="Unassembled WGS sequence"/>
</dbReference>
<dbReference type="InterPro" id="IPR017853">
    <property type="entry name" value="GH"/>
</dbReference>
<dbReference type="Pfam" id="PF00332">
    <property type="entry name" value="Glyco_hydro_17"/>
    <property type="match status" value="1"/>
</dbReference>
<evidence type="ECO:0000256" key="15">
    <source>
        <dbReference type="ARBA" id="ARBA00023136"/>
    </source>
</evidence>
<reference evidence="28 29" key="1">
    <citation type="submission" date="2018-01" db="EMBL/GenBank/DDBJ databases">
        <title>Harnessing the power of phylogenomics to disentangle the directionality and signatures of interkingdom host jumping in the parasitic fungal genus Tolypocladium.</title>
        <authorList>
            <person name="Quandt C.A."/>
            <person name="Patterson W."/>
            <person name="Spatafora J.W."/>
        </authorList>
    </citation>
    <scope>NUCLEOTIDE SEQUENCE [LARGE SCALE GENOMIC DNA]</scope>
    <source>
        <strain evidence="28 29">NRBC 100945</strain>
    </source>
</reference>
<evidence type="ECO:0000256" key="12">
    <source>
        <dbReference type="ARBA" id="ARBA00022729"/>
    </source>
</evidence>
<evidence type="ECO:0000313" key="29">
    <source>
        <dbReference type="Proteomes" id="UP000237481"/>
    </source>
</evidence>
<keyword evidence="29" id="KW-1185">Reference proteome</keyword>
<feature type="compositionally biased region" description="Low complexity" evidence="25">
    <location>
        <begin position="336"/>
        <end position="350"/>
    </location>
</feature>
<feature type="transmembrane region" description="Helical" evidence="26">
    <location>
        <begin position="848"/>
        <end position="871"/>
    </location>
</feature>
<organism evidence="28 29">
    <name type="scientific">Tolypocladium paradoxum</name>
    <dbReference type="NCBI Taxonomy" id="94208"/>
    <lineage>
        <taxon>Eukaryota</taxon>
        <taxon>Fungi</taxon>
        <taxon>Dikarya</taxon>
        <taxon>Ascomycota</taxon>
        <taxon>Pezizomycotina</taxon>
        <taxon>Sordariomycetes</taxon>
        <taxon>Hypocreomycetidae</taxon>
        <taxon>Hypocreales</taxon>
        <taxon>Ophiocordycipitaceae</taxon>
        <taxon>Tolypocladium</taxon>
    </lineage>
</organism>
<evidence type="ECO:0000256" key="14">
    <source>
        <dbReference type="ARBA" id="ARBA00022989"/>
    </source>
</evidence>
<feature type="compositionally biased region" description="Low complexity" evidence="25">
    <location>
        <begin position="358"/>
        <end position="380"/>
    </location>
</feature>
<dbReference type="GO" id="GO:0098552">
    <property type="term" value="C:side of membrane"/>
    <property type="evidence" value="ECO:0007669"/>
    <property type="project" value="UniProtKB-KW"/>
</dbReference>
<keyword evidence="20" id="KW-0624">Polysaccharide degradation</keyword>
<dbReference type="PANTHER" id="PTHR16950:SF16">
    <property type="entry name" value="ZINC TRANSPORTER ZIP13"/>
    <property type="match status" value="1"/>
</dbReference>
<feature type="transmembrane region" description="Helical" evidence="26">
    <location>
        <begin position="647"/>
        <end position="663"/>
    </location>
</feature>
<evidence type="ECO:0000256" key="3">
    <source>
        <dbReference type="ARBA" id="ARBA00004191"/>
    </source>
</evidence>
<keyword evidence="12 27" id="KW-0732">Signal</keyword>
<comment type="similarity">
    <text evidence="5 24">Belongs to the glycosyl hydrolase 17 family.</text>
</comment>
<keyword evidence="19" id="KW-0961">Cell wall biogenesis/degradation</keyword>
<evidence type="ECO:0000256" key="23">
    <source>
        <dbReference type="ARBA" id="ARBA00032906"/>
    </source>
</evidence>
<evidence type="ECO:0000256" key="25">
    <source>
        <dbReference type="SAM" id="MobiDB-lite"/>
    </source>
</evidence>
<gene>
    <name evidence="28" type="ORF">TPAR_00704</name>
</gene>
<evidence type="ECO:0000256" key="7">
    <source>
        <dbReference type="ARBA" id="ARBA00019762"/>
    </source>
</evidence>
<feature type="compositionally biased region" description="Polar residues" evidence="25">
    <location>
        <begin position="318"/>
        <end position="329"/>
    </location>
</feature>
<dbReference type="GO" id="GO:0071555">
    <property type="term" value="P:cell wall organization"/>
    <property type="evidence" value="ECO:0007669"/>
    <property type="project" value="UniProtKB-KW"/>
</dbReference>
<evidence type="ECO:0000256" key="9">
    <source>
        <dbReference type="ARBA" id="ARBA00022525"/>
    </source>
</evidence>
<feature type="compositionally biased region" description="Basic and acidic residues" evidence="25">
    <location>
        <begin position="675"/>
        <end position="693"/>
    </location>
</feature>
<evidence type="ECO:0000256" key="22">
    <source>
        <dbReference type="ARBA" id="ARBA00032134"/>
    </source>
</evidence>
<dbReference type="EMBL" id="PKSG01000072">
    <property type="protein sequence ID" value="POR39082.1"/>
    <property type="molecule type" value="Genomic_DNA"/>
</dbReference>
<keyword evidence="8" id="KW-0134">Cell wall</keyword>
<feature type="signal peptide" evidence="27">
    <location>
        <begin position="1"/>
        <end position="19"/>
    </location>
</feature>
<evidence type="ECO:0000256" key="18">
    <source>
        <dbReference type="ARBA" id="ARBA00023288"/>
    </source>
</evidence>
<proteinExistence type="inferred from homology"/>
<dbReference type="PANTHER" id="PTHR16950">
    <property type="entry name" value="ZINC TRANSPORTER SLC39A7 HISTIDINE-RICH MEMBRANE PROTEIN KE4"/>
    <property type="match status" value="1"/>
</dbReference>
<dbReference type="AlphaFoldDB" id="A0A2S4L9G4"/>
<dbReference type="InterPro" id="IPR003689">
    <property type="entry name" value="ZIP"/>
</dbReference>
<sequence length="904" mass="92762">MPSPPHLLTLAAAVSSASAAFQGFNYGSTFTNGQAKMQSDFEAEFKAAAGLDGTNGGFRSARLYTMVQGGSANDPISAIPAAISTKTSLLFGLWASAGGASFNNEIAALQKTIDQYCSQLGGLVAGISVGSEDLYRISPIGQAASPDPGATPDTLVGYIKQVRDTIKGSCLKDAPIGHVDTWTAYVNETNKPVIDAVDWVGMDAYPYYEDTKPNALDQGKSLFQAALDKTQGVAGGKPVWITETGWPVSGKTSGAAVASPENAEVFWRDVGCPLFGKTNVWWFTLQDGAPTTPNPSFGVIGSQLTTKPVYDLSCDNVGTSSSAASSEPTKTVVRPPAGTSSNSGPASTTGSGSGSGSSSGSASNSAPATASSTGSGNGSSRGAPGTTLSSAVPPPVGGSNSTSAGDSNPTGSNRGSGSGTGTQPTKTGSSGAQPTVTNISQGSAGQLNSFGAAAVALVMAAAVFPRAPSDILSASSPFDSAATDRQTTMANTMRSRILLLVVSLLVAYAAAAPQNATTASMLESLSLDDLDEQLQTCPIVQELNAAKHAHHAAQPSSLTTRVFALLFPSSRPAVNALLATLYISGPPNFLLALCPTNIDPSSLSVMVAFAVGGLLGDTLFHLLPEIFLGEDEAERARFVLVEPNRNLILGLGILVGFMTFVAMDKGLRIATGGAGHDHGHGHDHGRQKKEDAATAKTTGADVTNGEATSRKNKGGKKSDAVEEHKEVNPSVKLGGYLNLIADFTHNITDGLAMSASFYASPTIGATTTVAVFFHEIPHEVGDFALLVQSGFSKRAAMASQFVTAVGALLGTLIGIAVQEFGGGNASSEDPAMARNAGLWGTSLTWGDMLLPFTAGTFLYVGTVAVIPELLETGPNKTQELRKTLVQFTAVAVGAGIMLYISWHD</sequence>
<feature type="compositionally biased region" description="Polar residues" evidence="25">
    <location>
        <begin position="695"/>
        <end position="707"/>
    </location>
</feature>
<keyword evidence="9" id="KW-0964">Secreted</keyword>
<dbReference type="InterPro" id="IPR000490">
    <property type="entry name" value="Glyco_hydro_17"/>
</dbReference>
<dbReference type="Gene3D" id="3.20.20.80">
    <property type="entry name" value="Glycosidases"/>
    <property type="match status" value="1"/>
</dbReference>
<comment type="caution">
    <text evidence="28">The sequence shown here is derived from an EMBL/GenBank/DDBJ whole genome shotgun (WGS) entry which is preliminary data.</text>
</comment>
<evidence type="ECO:0000256" key="4">
    <source>
        <dbReference type="ARBA" id="ARBA00004609"/>
    </source>
</evidence>
<keyword evidence="11 26" id="KW-0812">Transmembrane</keyword>
<keyword evidence="15 26" id="KW-0472">Membrane</keyword>
<feature type="region of interest" description="Disordered" evidence="25">
    <location>
        <begin position="673"/>
        <end position="724"/>
    </location>
</feature>
<evidence type="ECO:0000256" key="19">
    <source>
        <dbReference type="ARBA" id="ARBA00023316"/>
    </source>
</evidence>
<feature type="compositionally biased region" description="Polar residues" evidence="25">
    <location>
        <begin position="423"/>
        <end position="440"/>
    </location>
</feature>
<evidence type="ECO:0000256" key="5">
    <source>
        <dbReference type="ARBA" id="ARBA00008773"/>
    </source>
</evidence>
<keyword evidence="16" id="KW-0325">Glycoprotein</keyword>
<dbReference type="FunFam" id="3.20.20.80:FF:000233">
    <property type="entry name" value="Probable glucan endo-1,3-beta-glucosidase eglC"/>
    <property type="match status" value="1"/>
</dbReference>
<comment type="catalytic activity">
    <reaction evidence="1">
        <text>Hydrolysis of (1-&gt;3)-beta-D-glucosidic linkages in (1-&gt;3)-beta-D-glucans.</text>
        <dbReference type="EC" id="3.2.1.39"/>
    </reaction>
</comment>
<comment type="subcellular location">
    <subcellularLocation>
        <location evidence="4">Cell membrane</location>
        <topology evidence="4">Lipid-anchor</topology>
        <topology evidence="4">GPI-anchor</topology>
    </subcellularLocation>
    <subcellularLocation>
        <location evidence="2">Membrane</location>
        <topology evidence="2">Multi-pass membrane protein</topology>
    </subcellularLocation>
    <subcellularLocation>
        <location evidence="3">Secreted</location>
        <location evidence="3">Cell wall</location>
    </subcellularLocation>
</comment>
<keyword evidence="13" id="KW-0378">Hydrolase</keyword>
<accession>A0A2S4L9G4</accession>
<evidence type="ECO:0000256" key="1">
    <source>
        <dbReference type="ARBA" id="ARBA00000382"/>
    </source>
</evidence>
<evidence type="ECO:0000256" key="21">
    <source>
        <dbReference type="ARBA" id="ARBA00025152"/>
    </source>
</evidence>
<dbReference type="GO" id="GO:0000272">
    <property type="term" value="P:polysaccharide catabolic process"/>
    <property type="evidence" value="ECO:0007669"/>
    <property type="project" value="UniProtKB-KW"/>
</dbReference>